<sequence length="24" mass="2771">MFILRVIVLLVILSFSSLSSDVRY</sequence>
<accession>A0A0E9SPG7</accession>
<reference evidence="1" key="2">
    <citation type="journal article" date="2015" name="Fish Shellfish Immunol.">
        <title>Early steps in the European eel (Anguilla anguilla)-Vibrio vulnificus interaction in the gills: Role of the RtxA13 toxin.</title>
        <authorList>
            <person name="Callol A."/>
            <person name="Pajuelo D."/>
            <person name="Ebbesson L."/>
            <person name="Teles M."/>
            <person name="MacKenzie S."/>
            <person name="Amaro C."/>
        </authorList>
    </citation>
    <scope>NUCLEOTIDE SEQUENCE</scope>
</reference>
<protein>
    <submittedName>
        <fullName evidence="1">Uncharacterized protein</fullName>
    </submittedName>
</protein>
<dbReference type="EMBL" id="GBXM01066007">
    <property type="protein sequence ID" value="JAH42570.1"/>
    <property type="molecule type" value="Transcribed_RNA"/>
</dbReference>
<name>A0A0E9SPG7_ANGAN</name>
<proteinExistence type="predicted"/>
<organism evidence="1">
    <name type="scientific">Anguilla anguilla</name>
    <name type="common">European freshwater eel</name>
    <name type="synonym">Muraena anguilla</name>
    <dbReference type="NCBI Taxonomy" id="7936"/>
    <lineage>
        <taxon>Eukaryota</taxon>
        <taxon>Metazoa</taxon>
        <taxon>Chordata</taxon>
        <taxon>Craniata</taxon>
        <taxon>Vertebrata</taxon>
        <taxon>Euteleostomi</taxon>
        <taxon>Actinopterygii</taxon>
        <taxon>Neopterygii</taxon>
        <taxon>Teleostei</taxon>
        <taxon>Anguilliformes</taxon>
        <taxon>Anguillidae</taxon>
        <taxon>Anguilla</taxon>
    </lineage>
</organism>
<reference evidence="1" key="1">
    <citation type="submission" date="2014-11" db="EMBL/GenBank/DDBJ databases">
        <authorList>
            <person name="Amaro Gonzalez C."/>
        </authorList>
    </citation>
    <scope>NUCLEOTIDE SEQUENCE</scope>
</reference>
<evidence type="ECO:0000313" key="1">
    <source>
        <dbReference type="EMBL" id="JAH42570.1"/>
    </source>
</evidence>
<dbReference type="AlphaFoldDB" id="A0A0E9SPG7"/>